<proteinExistence type="inferred from homology"/>
<dbReference type="Proteomes" id="UP001148838">
    <property type="component" value="Unassembled WGS sequence"/>
</dbReference>
<feature type="signal peptide" evidence="3">
    <location>
        <begin position="1"/>
        <end position="17"/>
    </location>
</feature>
<evidence type="ECO:0008006" key="8">
    <source>
        <dbReference type="Google" id="ProtNLM"/>
    </source>
</evidence>
<dbReference type="InterPro" id="IPR014772">
    <property type="entry name" value="Munc13_dom-2"/>
</dbReference>
<reference evidence="6 7" key="1">
    <citation type="journal article" date="2022" name="Allergy">
        <title>Genome assembly and annotation of Periplaneta americana reveal a comprehensive cockroach allergen profile.</title>
        <authorList>
            <person name="Wang L."/>
            <person name="Xiong Q."/>
            <person name="Saelim N."/>
            <person name="Wang L."/>
            <person name="Nong W."/>
            <person name="Wan A.T."/>
            <person name="Shi M."/>
            <person name="Liu X."/>
            <person name="Cao Q."/>
            <person name="Hui J.H.L."/>
            <person name="Sookrung N."/>
            <person name="Leung T.F."/>
            <person name="Tungtrongchitr A."/>
            <person name="Tsui S.K.W."/>
        </authorList>
    </citation>
    <scope>NUCLEOTIDE SEQUENCE [LARGE SCALE GENOMIC DNA]</scope>
    <source>
        <strain evidence="6">PWHHKU_190912</strain>
    </source>
</reference>
<evidence type="ECO:0000313" key="7">
    <source>
        <dbReference type="Proteomes" id="UP001148838"/>
    </source>
</evidence>
<evidence type="ECO:0000256" key="1">
    <source>
        <dbReference type="ARBA" id="ARBA00005823"/>
    </source>
</evidence>
<evidence type="ECO:0000256" key="3">
    <source>
        <dbReference type="SAM" id="SignalP"/>
    </source>
</evidence>
<accession>A0ABQ8SPU8</accession>
<organism evidence="6 7">
    <name type="scientific">Periplaneta americana</name>
    <name type="common">American cockroach</name>
    <name type="synonym">Blatta americana</name>
    <dbReference type="NCBI Taxonomy" id="6978"/>
    <lineage>
        <taxon>Eukaryota</taxon>
        <taxon>Metazoa</taxon>
        <taxon>Ecdysozoa</taxon>
        <taxon>Arthropoda</taxon>
        <taxon>Hexapoda</taxon>
        <taxon>Insecta</taxon>
        <taxon>Pterygota</taxon>
        <taxon>Neoptera</taxon>
        <taxon>Polyneoptera</taxon>
        <taxon>Dictyoptera</taxon>
        <taxon>Blattodea</taxon>
        <taxon>Blattoidea</taxon>
        <taxon>Blattidae</taxon>
        <taxon>Blattinae</taxon>
        <taxon>Periplaneta</taxon>
    </lineage>
</organism>
<comment type="similarity">
    <text evidence="1">Belongs to the unc-13 family.</text>
</comment>
<evidence type="ECO:0000313" key="6">
    <source>
        <dbReference type="EMBL" id="KAJ4435781.1"/>
    </source>
</evidence>
<dbReference type="InterPro" id="IPR000008">
    <property type="entry name" value="C2_dom"/>
</dbReference>
<protein>
    <recommendedName>
        <fullName evidence="8">C2 domain-containing protein</fullName>
    </recommendedName>
</protein>
<sequence>MLIFLLFQIRIFWKRLAWPDHEAAFTFATNIIDWCIAIKDINYVQESIKTTVLEFGLEELISSLVSAGKCSSSEICKQTMHLMLESGINIVSKKVREMLQRASEKMIPTINKLLLEVDSGSSTVDQLMEYLDTSLCTLNSQLSSENFEYILTIIWKNVSNLLCVYMERNMRVQREPSFYKKQQEILNIIVDFFMQGNESIVASNLSLLKKMDHMLHLHGMETQELIHQYYLEKQEEQKAMETALYGLLTVRLQFAENMLRIEIMNARNLQPLHNKDSCNPYVTVSLLPEERFTGTKTFVSKTHKKVLYALFEETFVVDITKTDLSVSLQSMEQLHLKLNRSNDEGSETFETLQKRDDKDSRDFVKNRRRMFPASDYQIQQRTKT</sequence>
<feature type="chain" id="PRO_5045120820" description="C2 domain-containing protein" evidence="3">
    <location>
        <begin position="18"/>
        <end position="384"/>
    </location>
</feature>
<feature type="domain" description="C2" evidence="4">
    <location>
        <begin position="239"/>
        <end position="365"/>
    </location>
</feature>
<dbReference type="PANTHER" id="PTHR45999:SF2">
    <property type="entry name" value="PROTEIN UNC-13 HOMOLOG 4B"/>
    <property type="match status" value="1"/>
</dbReference>
<dbReference type="PROSITE" id="PS50004">
    <property type="entry name" value="C2"/>
    <property type="match status" value="1"/>
</dbReference>
<dbReference type="Pfam" id="PF00168">
    <property type="entry name" value="C2"/>
    <property type="match status" value="1"/>
</dbReference>
<dbReference type="InterPro" id="IPR035892">
    <property type="entry name" value="C2_domain_sf"/>
</dbReference>
<evidence type="ECO:0000256" key="2">
    <source>
        <dbReference type="ARBA" id="ARBA00022483"/>
    </source>
</evidence>
<dbReference type="Gene3D" id="2.60.40.150">
    <property type="entry name" value="C2 domain"/>
    <property type="match status" value="1"/>
</dbReference>
<dbReference type="PROSITE" id="PS51259">
    <property type="entry name" value="MHD2"/>
    <property type="match status" value="1"/>
</dbReference>
<comment type="caution">
    <text evidence="6">The sequence shown here is derived from an EMBL/GenBank/DDBJ whole genome shotgun (WGS) entry which is preliminary data.</text>
</comment>
<keyword evidence="3" id="KW-0732">Signal</keyword>
<evidence type="ECO:0000259" key="4">
    <source>
        <dbReference type="PROSITE" id="PS50004"/>
    </source>
</evidence>
<dbReference type="SUPFAM" id="SSF49562">
    <property type="entry name" value="C2 domain (Calcium/lipid-binding domain, CaLB)"/>
    <property type="match status" value="1"/>
</dbReference>
<feature type="domain" description="MHD2" evidence="5">
    <location>
        <begin position="121"/>
        <end position="229"/>
    </location>
</feature>
<gene>
    <name evidence="6" type="ORF">ANN_18400</name>
</gene>
<name>A0ABQ8SPU8_PERAM</name>
<dbReference type="PANTHER" id="PTHR45999">
    <property type="entry name" value="UNC-13-4A, ISOFORM B"/>
    <property type="match status" value="1"/>
</dbReference>
<evidence type="ECO:0000259" key="5">
    <source>
        <dbReference type="PROSITE" id="PS51259"/>
    </source>
</evidence>
<keyword evidence="2" id="KW-0268">Exocytosis</keyword>
<dbReference type="InterPro" id="IPR052095">
    <property type="entry name" value="UNC-13_domain"/>
</dbReference>
<keyword evidence="7" id="KW-1185">Reference proteome</keyword>
<dbReference type="EMBL" id="JAJSOF020000023">
    <property type="protein sequence ID" value="KAJ4435781.1"/>
    <property type="molecule type" value="Genomic_DNA"/>
</dbReference>